<comment type="caution">
    <text evidence="3">The sequence shown here is derived from an EMBL/GenBank/DDBJ whole genome shotgun (WGS) entry which is preliminary data.</text>
</comment>
<dbReference type="InterPro" id="IPR029058">
    <property type="entry name" value="AB_hydrolase_fold"/>
</dbReference>
<dbReference type="SUPFAM" id="SSF53474">
    <property type="entry name" value="alpha/beta-Hydrolases"/>
    <property type="match status" value="1"/>
</dbReference>
<dbReference type="Gene3D" id="3.40.50.1820">
    <property type="entry name" value="alpha/beta hydrolase"/>
    <property type="match status" value="1"/>
</dbReference>
<evidence type="ECO:0000313" key="3">
    <source>
        <dbReference type="EMBL" id="NEN05328.1"/>
    </source>
</evidence>
<evidence type="ECO:0000259" key="2">
    <source>
        <dbReference type="Pfam" id="PF00561"/>
    </source>
</evidence>
<accession>A0A6L9XWE3</accession>
<dbReference type="PANTHER" id="PTHR43798:SF31">
    <property type="entry name" value="AB HYDROLASE SUPERFAMILY PROTEIN YCLE"/>
    <property type="match status" value="1"/>
</dbReference>
<organism evidence="3 4">
    <name type="scientific">Leifsonia tongyongensis</name>
    <dbReference type="NCBI Taxonomy" id="1268043"/>
    <lineage>
        <taxon>Bacteria</taxon>
        <taxon>Bacillati</taxon>
        <taxon>Actinomycetota</taxon>
        <taxon>Actinomycetes</taxon>
        <taxon>Micrococcales</taxon>
        <taxon>Microbacteriaceae</taxon>
        <taxon>Leifsonia</taxon>
    </lineage>
</organism>
<gene>
    <name evidence="3" type="ORF">G3T36_05535</name>
</gene>
<name>A0A6L9XWE3_9MICO</name>
<dbReference type="AlphaFoldDB" id="A0A6L9XWE3"/>
<dbReference type="GO" id="GO:0016020">
    <property type="term" value="C:membrane"/>
    <property type="evidence" value="ECO:0007669"/>
    <property type="project" value="TreeGrafter"/>
</dbReference>
<evidence type="ECO:0000256" key="1">
    <source>
        <dbReference type="ARBA" id="ARBA00022801"/>
    </source>
</evidence>
<protein>
    <submittedName>
        <fullName evidence="3">Alpha/beta hydrolase</fullName>
    </submittedName>
</protein>
<sequence length="252" mass="27397">MSSDGLKLATYEWGDEDAPVVLVVHGFASSATLNFFRTGWTRDLTRAGFRVIGLDQRGHGSSDKPHDPSFYSLDRLVDDVLNVLDTYLIDEAHYVGYSLGARVGWQVALEMPDRITRAVLGGIPDGQPLTRFRTDQALDFLEKGEPVTDGITAAYLTMASAMPNNDLAALVALVRGMRGGIEPSPDNPPTVPVLFATGSEDAIIARSRLLADATPRGRFCTIPGRHHFNAPTSRQFRDAAVEYLGEPKPAVD</sequence>
<evidence type="ECO:0000313" key="4">
    <source>
        <dbReference type="Proteomes" id="UP000474967"/>
    </source>
</evidence>
<dbReference type="PANTHER" id="PTHR43798">
    <property type="entry name" value="MONOACYLGLYCEROL LIPASE"/>
    <property type="match status" value="1"/>
</dbReference>
<dbReference type="GO" id="GO:0016787">
    <property type="term" value="F:hydrolase activity"/>
    <property type="evidence" value="ECO:0007669"/>
    <property type="project" value="UniProtKB-KW"/>
</dbReference>
<dbReference type="Pfam" id="PF00561">
    <property type="entry name" value="Abhydrolase_1"/>
    <property type="match status" value="1"/>
</dbReference>
<keyword evidence="4" id="KW-1185">Reference proteome</keyword>
<dbReference type="Proteomes" id="UP000474967">
    <property type="component" value="Unassembled WGS sequence"/>
</dbReference>
<feature type="domain" description="AB hydrolase-1" evidence="2">
    <location>
        <begin position="19"/>
        <end position="132"/>
    </location>
</feature>
<dbReference type="InterPro" id="IPR000073">
    <property type="entry name" value="AB_hydrolase_1"/>
</dbReference>
<reference evidence="3 4" key="1">
    <citation type="journal article" date="2014" name="J. Microbiol.">
        <title>Diaminobutyricibacter tongyongensis gen. nov., sp. nov. and Homoserinibacter gongjuensis gen. nov., sp. nov. belong to the family Microbacteriaceae.</title>
        <authorList>
            <person name="Kim S.J."/>
            <person name="Ahn J.H."/>
            <person name="Weon H.Y."/>
            <person name="Hamada M."/>
            <person name="Suzuki K."/>
            <person name="Kwon S.W."/>
        </authorList>
    </citation>
    <scope>NUCLEOTIDE SEQUENCE [LARGE SCALE GENOMIC DNA]</scope>
    <source>
        <strain evidence="3 4">NBRC 108724</strain>
    </source>
</reference>
<dbReference type="EMBL" id="JAAGWY010000001">
    <property type="protein sequence ID" value="NEN05328.1"/>
    <property type="molecule type" value="Genomic_DNA"/>
</dbReference>
<keyword evidence="1 3" id="KW-0378">Hydrolase</keyword>
<dbReference type="PRINTS" id="PR00111">
    <property type="entry name" value="ABHYDROLASE"/>
</dbReference>
<dbReference type="InterPro" id="IPR050266">
    <property type="entry name" value="AB_hydrolase_sf"/>
</dbReference>
<proteinExistence type="predicted"/>